<evidence type="ECO:0000259" key="3">
    <source>
        <dbReference type="PROSITE" id="PS50102"/>
    </source>
</evidence>
<feature type="region of interest" description="Disordered" evidence="2">
    <location>
        <begin position="84"/>
        <end position="106"/>
    </location>
</feature>
<dbReference type="InterPro" id="IPR012677">
    <property type="entry name" value="Nucleotide-bd_a/b_plait_sf"/>
</dbReference>
<dbReference type="EMBL" id="CP014503">
    <property type="protein sequence ID" value="ANB15101.1"/>
    <property type="molecule type" value="Genomic_DNA"/>
</dbReference>
<dbReference type="SMART" id="SM00360">
    <property type="entry name" value="RRM"/>
    <property type="match status" value="1"/>
</dbReference>
<keyword evidence="5" id="KW-1185">Reference proteome</keyword>
<accession>A0A167FC49</accession>
<feature type="compositionally biased region" description="Low complexity" evidence="2">
    <location>
        <begin position="233"/>
        <end position="263"/>
    </location>
</feature>
<dbReference type="Pfam" id="PF00076">
    <property type="entry name" value="RRM_1"/>
    <property type="match status" value="1"/>
</dbReference>
<reference evidence="4 5" key="1">
    <citation type="submission" date="2016-02" db="EMBL/GenBank/DDBJ databases">
        <title>Complete genome sequence and transcriptome regulation of the pentose utilising yeast Sugiyamaella lignohabitans.</title>
        <authorList>
            <person name="Bellasio M."/>
            <person name="Peymann A."/>
            <person name="Valli M."/>
            <person name="Sipitzky M."/>
            <person name="Graf A."/>
            <person name="Sauer M."/>
            <person name="Marx H."/>
            <person name="Mattanovich D."/>
        </authorList>
    </citation>
    <scope>NUCLEOTIDE SEQUENCE [LARGE SCALE GENOMIC DNA]</scope>
    <source>
        <strain evidence="4 5">CBS 10342</strain>
    </source>
</reference>
<dbReference type="OrthoDB" id="7763451at2759"/>
<dbReference type="Proteomes" id="UP000189580">
    <property type="component" value="Chromosome b"/>
</dbReference>
<dbReference type="RefSeq" id="XP_018737578.1">
    <property type="nucleotide sequence ID" value="XM_018879686.1"/>
</dbReference>
<dbReference type="PROSITE" id="PS50102">
    <property type="entry name" value="RRM"/>
    <property type="match status" value="1"/>
</dbReference>
<proteinExistence type="predicted"/>
<dbReference type="GeneID" id="30034664"/>
<dbReference type="Gene3D" id="3.30.70.330">
    <property type="match status" value="1"/>
</dbReference>
<evidence type="ECO:0000256" key="2">
    <source>
        <dbReference type="SAM" id="MobiDB-lite"/>
    </source>
</evidence>
<organism evidence="4 5">
    <name type="scientific">Sugiyamaella lignohabitans</name>
    <dbReference type="NCBI Taxonomy" id="796027"/>
    <lineage>
        <taxon>Eukaryota</taxon>
        <taxon>Fungi</taxon>
        <taxon>Dikarya</taxon>
        <taxon>Ascomycota</taxon>
        <taxon>Saccharomycotina</taxon>
        <taxon>Dipodascomycetes</taxon>
        <taxon>Dipodascales</taxon>
        <taxon>Trichomonascaceae</taxon>
        <taxon>Sugiyamaella</taxon>
    </lineage>
</organism>
<sequence>MSTSNTITVKGLGPTITEAQISDFFTFCGKVNNVSLTPSADGQSKTATVEFARPAAIKTAILLTDSELAGNRVTVEASSDALAAAEKDSLAHETESTTPNHGEDISQEYKPRAVILAEYLSHGYVLGDKVVSHGLELDQKHGISSKFTSFVTDLDKKYHIQDKAEATDKAYGISDSFWHGHAKLSKYLDNALSTPTGSKVRSYYSDIVKNASDVHAEARRLADLKKQQEEAGNSATSTSTTAANSAAAPAPTTSTAPPAYEKS</sequence>
<dbReference type="AlphaFoldDB" id="A0A167FC49"/>
<evidence type="ECO:0000313" key="5">
    <source>
        <dbReference type="Proteomes" id="UP000189580"/>
    </source>
</evidence>
<protein>
    <submittedName>
        <fullName evidence="4">RNA-binding protein Vip1</fullName>
    </submittedName>
</protein>
<feature type="compositionally biased region" description="Basic and acidic residues" evidence="2">
    <location>
        <begin position="85"/>
        <end position="106"/>
    </location>
</feature>
<evidence type="ECO:0000256" key="1">
    <source>
        <dbReference type="PROSITE-ProRule" id="PRU00176"/>
    </source>
</evidence>
<name>A0A167FC49_9ASCO</name>
<dbReference type="KEGG" id="slb:AWJ20_2721"/>
<dbReference type="PANTHER" id="PTHR32343:SF10">
    <property type="entry name" value="RNA-BINDING REGION RNP-1 DOMAIN-CONTAINING PROTEIN"/>
    <property type="match status" value="1"/>
</dbReference>
<dbReference type="PANTHER" id="PTHR32343">
    <property type="entry name" value="SERINE/ARGININE-RICH SPLICING FACTOR"/>
    <property type="match status" value="1"/>
</dbReference>
<feature type="domain" description="RRM" evidence="3">
    <location>
        <begin position="5"/>
        <end position="80"/>
    </location>
</feature>
<dbReference type="SUPFAM" id="SSF54928">
    <property type="entry name" value="RNA-binding domain, RBD"/>
    <property type="match status" value="1"/>
</dbReference>
<evidence type="ECO:0000313" key="4">
    <source>
        <dbReference type="EMBL" id="ANB15101.1"/>
    </source>
</evidence>
<gene>
    <name evidence="4" type="primary">vip1</name>
    <name evidence="4" type="ORF">AWJ20_2721</name>
</gene>
<feature type="region of interest" description="Disordered" evidence="2">
    <location>
        <begin position="223"/>
        <end position="263"/>
    </location>
</feature>
<keyword evidence="1" id="KW-0694">RNA-binding</keyword>
<dbReference type="InterPro" id="IPR000504">
    <property type="entry name" value="RRM_dom"/>
</dbReference>
<dbReference type="GO" id="GO:0003723">
    <property type="term" value="F:RNA binding"/>
    <property type="evidence" value="ECO:0007669"/>
    <property type="project" value="UniProtKB-UniRule"/>
</dbReference>
<dbReference type="InterPro" id="IPR035979">
    <property type="entry name" value="RBD_domain_sf"/>
</dbReference>